<evidence type="ECO:0000313" key="2">
    <source>
        <dbReference type="Proteomes" id="UP000290649"/>
    </source>
</evidence>
<dbReference type="OrthoDB" id="2353288at2"/>
<comment type="caution">
    <text evidence="1">The sequence shown here is derived from an EMBL/GenBank/DDBJ whole genome shotgun (WGS) entry which is preliminary data.</text>
</comment>
<dbReference type="SUPFAM" id="SSF101697">
    <property type="entry name" value="Hypothetical protein YfhH"/>
    <property type="match status" value="1"/>
</dbReference>
<protein>
    <submittedName>
        <fullName evidence="1">DUF1811 family protein</fullName>
    </submittedName>
</protein>
<organism evidence="1 2">
    <name type="scientific">Anaerobacillus alkaliphilus</name>
    <dbReference type="NCBI Taxonomy" id="1548597"/>
    <lineage>
        <taxon>Bacteria</taxon>
        <taxon>Bacillati</taxon>
        <taxon>Bacillota</taxon>
        <taxon>Bacilli</taxon>
        <taxon>Bacillales</taxon>
        <taxon>Bacillaceae</taxon>
        <taxon>Anaerobacillus</taxon>
    </lineage>
</organism>
<dbReference type="Pfam" id="PF08838">
    <property type="entry name" value="DUF1811"/>
    <property type="match status" value="1"/>
</dbReference>
<dbReference type="AlphaFoldDB" id="A0A4Q0VS48"/>
<evidence type="ECO:0000313" key="1">
    <source>
        <dbReference type="EMBL" id="RXJ00434.1"/>
    </source>
</evidence>
<dbReference type="Gene3D" id="1.10.287.880">
    <property type="entry name" value="Hypothetical protein YfhH domain"/>
    <property type="match status" value="1"/>
</dbReference>
<dbReference type="InterPro" id="IPR014938">
    <property type="entry name" value="YfhH-like"/>
</dbReference>
<keyword evidence="2" id="KW-1185">Reference proteome</keyword>
<gene>
    <name evidence="1" type="ORF">DS745_12750</name>
</gene>
<dbReference type="Proteomes" id="UP000290649">
    <property type="component" value="Unassembled WGS sequence"/>
</dbReference>
<accession>A0A4Q0VS48</accession>
<dbReference type="Gene3D" id="2.30.30.340">
    <property type="entry name" value="Hypothetical protein YfhH like domains"/>
    <property type="match status" value="1"/>
</dbReference>
<reference evidence="1 2" key="1">
    <citation type="journal article" date="2019" name="Int. J. Syst. Evol. Microbiol.">
        <title>Anaerobacillus alkaliphilus sp. nov., a novel alkaliphilic and moderately halophilic bacterium.</title>
        <authorList>
            <person name="Borsodi A.K."/>
            <person name="Aszalos J.M."/>
            <person name="Bihari P."/>
            <person name="Nagy I."/>
            <person name="Schumann P."/>
            <person name="Sproer C."/>
            <person name="Kovacs A.L."/>
            <person name="Boka K."/>
            <person name="Dobosy P."/>
            <person name="Ovari M."/>
            <person name="Szili-Kovacs T."/>
            <person name="Toth E."/>
        </authorList>
    </citation>
    <scope>NUCLEOTIDE SEQUENCE [LARGE SCALE GENOMIC DNA]</scope>
    <source>
        <strain evidence="1 2">B16-10</strain>
    </source>
</reference>
<sequence>MTEHELRQEITTLNDKAKKAEQMGMVNELAVYERKIVMAKSYLLDPDDFKAGETYELNDGEGTSFTISYMNGIFAWGYREGSDRQKEEEAFPIALLIK</sequence>
<proteinExistence type="predicted"/>
<dbReference type="EMBL" id="QOUX01000039">
    <property type="protein sequence ID" value="RXJ00434.1"/>
    <property type="molecule type" value="Genomic_DNA"/>
</dbReference>
<dbReference type="InterPro" id="IPR036289">
    <property type="entry name" value="YfhH"/>
</dbReference>
<name>A0A4Q0VS48_9BACI</name>